<keyword evidence="3" id="KW-1185">Reference proteome</keyword>
<dbReference type="PANTHER" id="PTHR36833:SF1">
    <property type="entry name" value="INTEGRAL MEMBRANE TRANSPORT PROTEIN"/>
    <property type="match status" value="1"/>
</dbReference>
<feature type="transmembrane region" description="Helical" evidence="1">
    <location>
        <begin position="204"/>
        <end position="223"/>
    </location>
</feature>
<accession>A0A916QG15</accession>
<keyword evidence="1" id="KW-1133">Transmembrane helix</keyword>
<feature type="transmembrane region" description="Helical" evidence="1">
    <location>
        <begin position="229"/>
        <end position="251"/>
    </location>
</feature>
<dbReference type="AlphaFoldDB" id="A0A916QG15"/>
<evidence type="ECO:0000256" key="1">
    <source>
        <dbReference type="SAM" id="Phobius"/>
    </source>
</evidence>
<sequence length="263" mass="30083">MNSVALFFRCLAILFKAQMQYRTSFWLLSLGQLLVPLSVFAGLYFLFERFGQLQGWEFFEAALCFAVIHMTFSLSECFVRGFDSFASLVVSGGFDRLLVRPRGTVLQVLGSRFEFTRVGRLLQSIIVLVWACMNLSIDWTIMKVLTLILMVVSGVFIFTGIFILTATLCFWTIQGLEVTNILTDGGREMAQYPLHIYERWVRRFFTFVIPFGCVNYLPLLYILDRTEGAAWPYALAPLAGFVFILPCLAVWHYGVRHYRSSGS</sequence>
<evidence type="ECO:0000313" key="3">
    <source>
        <dbReference type="Proteomes" id="UP000654993"/>
    </source>
</evidence>
<evidence type="ECO:0000313" key="2">
    <source>
        <dbReference type="EMBL" id="GFR38373.1"/>
    </source>
</evidence>
<dbReference type="EMBL" id="BMAQ01000017">
    <property type="protein sequence ID" value="GFR38373.1"/>
    <property type="molecule type" value="Genomic_DNA"/>
</dbReference>
<keyword evidence="1" id="KW-0472">Membrane</keyword>
<comment type="caution">
    <text evidence="2">The sequence shown here is derived from an EMBL/GenBank/DDBJ whole genome shotgun (WGS) entry which is preliminary data.</text>
</comment>
<dbReference type="InterPro" id="IPR010390">
    <property type="entry name" value="ABC-2_transporter-like"/>
</dbReference>
<reference evidence="2" key="1">
    <citation type="submission" date="2020-08" db="EMBL/GenBank/DDBJ databases">
        <authorList>
            <person name="Uke A."/>
            <person name="Chhe C."/>
            <person name="Baramee S."/>
            <person name="Kosugi A."/>
        </authorList>
    </citation>
    <scope>NUCLEOTIDE SEQUENCE</scope>
    <source>
        <strain evidence="2">DA-C8</strain>
    </source>
</reference>
<organism evidence="2 3">
    <name type="scientific">Insulibacter thermoxylanivorax</name>
    <dbReference type="NCBI Taxonomy" id="2749268"/>
    <lineage>
        <taxon>Bacteria</taxon>
        <taxon>Bacillati</taxon>
        <taxon>Bacillota</taxon>
        <taxon>Bacilli</taxon>
        <taxon>Bacillales</taxon>
        <taxon>Paenibacillaceae</taxon>
        <taxon>Insulibacter</taxon>
    </lineage>
</organism>
<feature type="transmembrane region" description="Helical" evidence="1">
    <location>
        <begin position="147"/>
        <end position="173"/>
    </location>
</feature>
<feature type="transmembrane region" description="Helical" evidence="1">
    <location>
        <begin position="121"/>
        <end position="141"/>
    </location>
</feature>
<gene>
    <name evidence="2" type="ORF">PRECH8_16690</name>
</gene>
<protein>
    <submittedName>
        <fullName evidence="2">Membrane protein</fullName>
    </submittedName>
</protein>
<feature type="transmembrane region" description="Helical" evidence="1">
    <location>
        <begin position="29"/>
        <end position="47"/>
    </location>
</feature>
<dbReference type="PANTHER" id="PTHR36833">
    <property type="entry name" value="SLR0610 PROTEIN-RELATED"/>
    <property type="match status" value="1"/>
</dbReference>
<proteinExistence type="predicted"/>
<keyword evidence="1" id="KW-0812">Transmembrane</keyword>
<dbReference type="Proteomes" id="UP000654993">
    <property type="component" value="Unassembled WGS sequence"/>
</dbReference>
<name>A0A916QG15_9BACL</name>
<dbReference type="Pfam" id="PF06182">
    <property type="entry name" value="ABC2_membrane_6"/>
    <property type="match status" value="1"/>
</dbReference>
<reference evidence="2" key="2">
    <citation type="journal article" date="2021" name="Data Brief">
        <title>Draft genome sequence data of the facultative, thermophilic, xylanolytic bacterium Paenibacillus sp. strain DA-C8.</title>
        <authorList>
            <person name="Chhe C."/>
            <person name="Uke A."/>
            <person name="Baramee S."/>
            <person name="Ungkulpasvich U."/>
            <person name="Tachaapaikoon C."/>
            <person name="Pason P."/>
            <person name="Waeonukul R."/>
            <person name="Ratanakhanokchai K."/>
            <person name="Kosugi A."/>
        </authorList>
    </citation>
    <scope>NUCLEOTIDE SEQUENCE</scope>
    <source>
        <strain evidence="2">DA-C8</strain>
    </source>
</reference>